<dbReference type="GO" id="GO:0016539">
    <property type="term" value="P:intein-mediated protein splicing"/>
    <property type="evidence" value="ECO:0007669"/>
    <property type="project" value="InterPro"/>
</dbReference>
<feature type="signal peptide" evidence="3">
    <location>
        <begin position="1"/>
        <end position="18"/>
    </location>
</feature>
<dbReference type="EMBL" id="JARK01001360">
    <property type="protein sequence ID" value="EYC19652.1"/>
    <property type="molecule type" value="Genomic_DNA"/>
</dbReference>
<comment type="caution">
    <text evidence="6">The sequence shown here is derived from an EMBL/GenBank/DDBJ whole genome shotgun (WGS) entry which is preliminary data.</text>
</comment>
<dbReference type="PROSITE" id="PS50817">
    <property type="entry name" value="INTEIN_N_TER"/>
    <property type="match status" value="1"/>
</dbReference>
<dbReference type="Pfam" id="PF01079">
    <property type="entry name" value="Hint"/>
    <property type="match status" value="1"/>
</dbReference>
<dbReference type="OrthoDB" id="5212at2759"/>
<accession>A0A016UY09</accession>
<keyword evidence="1" id="KW-0217">Developmental protein</keyword>
<reference evidence="7" key="1">
    <citation type="journal article" date="2015" name="Nat. Genet.">
        <title>The genome and transcriptome of the zoonotic hookworm Ancylostoma ceylanicum identify infection-specific gene families.</title>
        <authorList>
            <person name="Schwarz E.M."/>
            <person name="Hu Y."/>
            <person name="Antoshechkin I."/>
            <person name="Miller M.M."/>
            <person name="Sternberg P.W."/>
            <person name="Aroian R.V."/>
        </authorList>
    </citation>
    <scope>NUCLEOTIDE SEQUENCE</scope>
    <source>
        <strain evidence="7">HY135</strain>
    </source>
</reference>
<protein>
    <recommendedName>
        <fullName evidence="8">Hint domain-containing protein</fullName>
    </recommendedName>
</protein>
<dbReference type="SUPFAM" id="SSF51294">
    <property type="entry name" value="Hedgehog/intein (Hint) domain"/>
    <property type="match status" value="1"/>
</dbReference>
<feature type="chain" id="PRO_5001488780" description="Hint domain-containing protein" evidence="3">
    <location>
        <begin position="19"/>
        <end position="633"/>
    </location>
</feature>
<dbReference type="GO" id="GO:0016540">
    <property type="term" value="P:protein autoprocessing"/>
    <property type="evidence" value="ECO:0007669"/>
    <property type="project" value="InterPro"/>
</dbReference>
<feature type="compositionally biased region" description="Low complexity" evidence="2">
    <location>
        <begin position="376"/>
        <end position="402"/>
    </location>
</feature>
<dbReference type="MEROPS" id="C46.A04"/>
<dbReference type="InterPro" id="IPR006141">
    <property type="entry name" value="Intein_N"/>
</dbReference>
<dbReference type="Gene3D" id="2.170.16.10">
    <property type="entry name" value="Hedgehog/Intein (Hint) domain"/>
    <property type="match status" value="1"/>
</dbReference>
<evidence type="ECO:0000256" key="3">
    <source>
        <dbReference type="SAM" id="SignalP"/>
    </source>
</evidence>
<dbReference type="SMART" id="SM00305">
    <property type="entry name" value="HintC"/>
    <property type="match status" value="1"/>
</dbReference>
<dbReference type="InterPro" id="IPR003586">
    <property type="entry name" value="Hint_dom_C"/>
</dbReference>
<evidence type="ECO:0000256" key="2">
    <source>
        <dbReference type="SAM" id="MobiDB-lite"/>
    </source>
</evidence>
<feature type="region of interest" description="Disordered" evidence="2">
    <location>
        <begin position="357"/>
        <end position="402"/>
    </location>
</feature>
<dbReference type="PANTHER" id="PTHR46706">
    <property type="entry name" value="PROTEIN QUA-1-RELATED"/>
    <property type="match status" value="1"/>
</dbReference>
<keyword evidence="7" id="KW-1185">Reference proteome</keyword>
<feature type="domain" description="Hint" evidence="4">
    <location>
        <begin position="537"/>
        <end position="581"/>
    </location>
</feature>
<feature type="domain" description="Hint" evidence="5">
    <location>
        <begin position="433"/>
        <end position="535"/>
    </location>
</feature>
<dbReference type="CDD" id="cd00081">
    <property type="entry name" value="Hint"/>
    <property type="match status" value="1"/>
</dbReference>
<feature type="region of interest" description="Disordered" evidence="2">
    <location>
        <begin position="184"/>
        <end position="228"/>
    </location>
</feature>
<dbReference type="InterPro" id="IPR003587">
    <property type="entry name" value="Hint_dom_N"/>
</dbReference>
<evidence type="ECO:0000313" key="6">
    <source>
        <dbReference type="EMBL" id="EYC19652.1"/>
    </source>
</evidence>
<dbReference type="PANTHER" id="PTHR46706:SF12">
    <property type="entry name" value="PROTEIN QUA-1-RELATED"/>
    <property type="match status" value="1"/>
</dbReference>
<dbReference type="Proteomes" id="UP000024635">
    <property type="component" value="Unassembled WGS sequence"/>
</dbReference>
<evidence type="ECO:0000259" key="4">
    <source>
        <dbReference type="SMART" id="SM00305"/>
    </source>
</evidence>
<evidence type="ECO:0008006" key="8">
    <source>
        <dbReference type="Google" id="ProtNLM"/>
    </source>
</evidence>
<dbReference type="AlphaFoldDB" id="A0A016UY09"/>
<evidence type="ECO:0000313" key="7">
    <source>
        <dbReference type="Proteomes" id="UP000024635"/>
    </source>
</evidence>
<feature type="compositionally biased region" description="Basic and acidic residues" evidence="2">
    <location>
        <begin position="196"/>
        <end position="228"/>
    </location>
</feature>
<dbReference type="STRING" id="53326.A0A016UY09"/>
<keyword evidence="3" id="KW-0732">Signal</keyword>
<proteinExistence type="predicted"/>
<organism evidence="6 7">
    <name type="scientific">Ancylostoma ceylanicum</name>
    <dbReference type="NCBI Taxonomy" id="53326"/>
    <lineage>
        <taxon>Eukaryota</taxon>
        <taxon>Metazoa</taxon>
        <taxon>Ecdysozoa</taxon>
        <taxon>Nematoda</taxon>
        <taxon>Chromadorea</taxon>
        <taxon>Rhabditida</taxon>
        <taxon>Rhabditina</taxon>
        <taxon>Rhabditomorpha</taxon>
        <taxon>Strongyloidea</taxon>
        <taxon>Ancylostomatidae</taxon>
        <taxon>Ancylostomatinae</taxon>
        <taxon>Ancylostoma</taxon>
    </lineage>
</organism>
<sequence>MRVFVGVVFLIFVPYSLTNVIHDGGTCGIDSVPYRISIDDKGSPKLSCLTPPCLLDDLTAHENMRHQGHEEQHPLVKCKPFKEVVCSGDLQWTGGLKEVNNGTHNVLNTVCCAYPGMSRSQLVRTIFLGQDDSYEGGFYEKPGHIGGFDLIKEVRKSVNGDNRIQYIVTIHRLPCAAARMRSKNYNARSSNRNKRRLDETKKEHEYEYEWEESDRQRRGYRDQAERPFRRSRRPGFRRRAMMRDYDDYYDYDYAVIVPRQMLSRRQQGANRMWAVARAHADGGIFQPNDVIPLKDDEDVIVSSGSANGDDLTQLAPPQQQVQVAQAVPVSSLADGPLPPPSLTYQQAQQSLPQYVPAYREPPAYSPAPYAQPQPQQPQYRQPQQPQYRQPEPPQQYARAMQAPIQQAQPQQYYYSYPSYYTPQGGLNGIFETMQCFSGDMKVETPSGAKAIKDLEVGDMVLSIDESMVTFSPVIMFLHRLENEKAQFLEIQLESDETLKLTENHLIYVTDCNPSEGLRLVPAREARVGHCVQITESLTSLVSRKIVSIEKVAGVGIYAPLTSTGDIMVNRFLVSCHSNLALKTLQQTFFSVYRGLSGLLRDYFPKKFHDDAHLPLGVHYLTTIVDLFLPSSFL</sequence>
<dbReference type="SMART" id="SM00306">
    <property type="entry name" value="HintN"/>
    <property type="match status" value="1"/>
</dbReference>
<dbReference type="InterPro" id="IPR036844">
    <property type="entry name" value="Hint_dom_sf"/>
</dbReference>
<dbReference type="InterPro" id="IPR001767">
    <property type="entry name" value="Hedgehog_Hint"/>
</dbReference>
<name>A0A016UY09_9BILA</name>
<gene>
    <name evidence="6" type="primary">Acey_s0024.g990</name>
    <name evidence="6" type="synonym">Acey-wrt-6</name>
    <name evidence="6" type="ORF">Y032_0024g990</name>
</gene>
<evidence type="ECO:0000259" key="5">
    <source>
        <dbReference type="SMART" id="SM00306"/>
    </source>
</evidence>
<dbReference type="InterPro" id="IPR052140">
    <property type="entry name" value="Dev_Signal_Hedgehog-like"/>
</dbReference>
<evidence type="ECO:0000256" key="1">
    <source>
        <dbReference type="ARBA" id="ARBA00022473"/>
    </source>
</evidence>
<feature type="compositionally biased region" description="Pro residues" evidence="2">
    <location>
        <begin position="363"/>
        <end position="375"/>
    </location>
</feature>